<gene>
    <name evidence="9" type="ORF">CWE10_03050</name>
</gene>
<proteinExistence type="predicted"/>
<dbReference type="PROSITE" id="PS51101">
    <property type="entry name" value="PTS_EIIB_TYPE_4"/>
    <property type="match status" value="1"/>
</dbReference>
<keyword evidence="6" id="KW-0598">Phosphotransferase system</keyword>
<dbReference type="GO" id="GO:0005737">
    <property type="term" value="C:cytoplasm"/>
    <property type="evidence" value="ECO:0007669"/>
    <property type="project" value="UniProtKB-SubCell"/>
</dbReference>
<evidence type="ECO:0000259" key="8">
    <source>
        <dbReference type="PROSITE" id="PS51101"/>
    </source>
</evidence>
<evidence type="ECO:0000256" key="4">
    <source>
        <dbReference type="ARBA" id="ARBA00022597"/>
    </source>
</evidence>
<dbReference type="GO" id="GO:0016301">
    <property type="term" value="F:kinase activity"/>
    <property type="evidence" value="ECO:0007669"/>
    <property type="project" value="UniProtKB-KW"/>
</dbReference>
<evidence type="ECO:0000256" key="1">
    <source>
        <dbReference type="ARBA" id="ARBA00004496"/>
    </source>
</evidence>
<dbReference type="Gene3D" id="3.40.35.10">
    <property type="entry name" value="Phosphotransferase system, sorbose subfamily IIB component"/>
    <property type="match status" value="1"/>
</dbReference>
<keyword evidence="4" id="KW-0762">Sugar transport</keyword>
<reference evidence="9" key="1">
    <citation type="submission" date="2017-11" db="EMBL/GenBank/DDBJ databases">
        <title>Three new genomes from thermophilic consortium.</title>
        <authorList>
            <person name="Quaggio R."/>
            <person name="Amgarten D."/>
            <person name="Setubal J.C."/>
        </authorList>
    </citation>
    <scope>NUCLEOTIDE SEQUENCE</scope>
    <source>
        <strain evidence="9">ZCTH01-B2</strain>
    </source>
</reference>
<dbReference type="GO" id="GO:0009401">
    <property type="term" value="P:phosphoenolpyruvate-dependent sugar phosphotransferase system"/>
    <property type="evidence" value="ECO:0007669"/>
    <property type="project" value="UniProtKB-KW"/>
</dbReference>
<sequence length="205" mass="22042">MCLATVGPPGPPFSRVWPDPSWHGSCVYMCSERNGFHSHIDGGMNMPIVLVRVDDRLIHGQVAVGWTRTVGANHIVVANDEVARDATQKSLLKLAAPVGVKVSILSVTEAAALLVGPKAAKDRVMVLVRDPQSLLALMDGGVELTKVNVGNVRAAEGRVRLTKEVAASPEEIEAWKELDRRGVILEAVWLPGGAVTDFNSVIRQQ</sequence>
<keyword evidence="2" id="KW-0813">Transport</keyword>
<protein>
    <submittedName>
        <fullName evidence="9">PTS mannose/fructose/sorbose transporter subunit IIB</fullName>
    </submittedName>
</protein>
<dbReference type="Proteomes" id="UP000732377">
    <property type="component" value="Unassembled WGS sequence"/>
</dbReference>
<evidence type="ECO:0000256" key="6">
    <source>
        <dbReference type="ARBA" id="ARBA00022683"/>
    </source>
</evidence>
<dbReference type="SUPFAM" id="SSF52728">
    <property type="entry name" value="PTS IIb component"/>
    <property type="match status" value="1"/>
</dbReference>
<evidence type="ECO:0000256" key="5">
    <source>
        <dbReference type="ARBA" id="ARBA00022679"/>
    </source>
</evidence>
<dbReference type="AlphaFoldDB" id="A0A953LFF9"/>
<evidence type="ECO:0000256" key="2">
    <source>
        <dbReference type="ARBA" id="ARBA00022448"/>
    </source>
</evidence>
<organism evidence="9 10">
    <name type="scientific">Symbiobacterium thermophilum</name>
    <dbReference type="NCBI Taxonomy" id="2734"/>
    <lineage>
        <taxon>Bacteria</taxon>
        <taxon>Bacillati</taxon>
        <taxon>Bacillota</taxon>
        <taxon>Clostridia</taxon>
        <taxon>Eubacteriales</taxon>
        <taxon>Symbiobacteriaceae</taxon>
        <taxon>Symbiobacterium</taxon>
    </lineage>
</organism>
<dbReference type="InterPro" id="IPR004720">
    <property type="entry name" value="PTS_IIB_sorbose-sp"/>
</dbReference>
<evidence type="ECO:0000256" key="3">
    <source>
        <dbReference type="ARBA" id="ARBA00022490"/>
    </source>
</evidence>
<dbReference type="Pfam" id="PF03830">
    <property type="entry name" value="PTSIIB_sorb"/>
    <property type="match status" value="1"/>
</dbReference>
<dbReference type="CDD" id="cd00001">
    <property type="entry name" value="PTS_IIB_man"/>
    <property type="match status" value="1"/>
</dbReference>
<evidence type="ECO:0000313" key="9">
    <source>
        <dbReference type="EMBL" id="MBY6275183.1"/>
    </source>
</evidence>
<dbReference type="EMBL" id="PIUK01000015">
    <property type="protein sequence ID" value="MBY6275183.1"/>
    <property type="molecule type" value="Genomic_DNA"/>
</dbReference>
<keyword evidence="5" id="KW-0808">Transferase</keyword>
<feature type="domain" description="PTS EIIB type-4" evidence="8">
    <location>
        <begin position="44"/>
        <end position="205"/>
    </location>
</feature>
<name>A0A953LFF9_SYMTR</name>
<dbReference type="GO" id="GO:0008982">
    <property type="term" value="F:protein-N(PI)-phosphohistidine-sugar phosphotransferase activity"/>
    <property type="evidence" value="ECO:0007669"/>
    <property type="project" value="InterPro"/>
</dbReference>
<comment type="subcellular location">
    <subcellularLocation>
        <location evidence="1">Cytoplasm</location>
    </subcellularLocation>
</comment>
<keyword evidence="7" id="KW-0418">Kinase</keyword>
<dbReference type="InterPro" id="IPR036667">
    <property type="entry name" value="PTS_IIB_sorbose-sp_sf"/>
</dbReference>
<keyword evidence="3" id="KW-0963">Cytoplasm</keyword>
<accession>A0A953LFF9</accession>
<evidence type="ECO:0000313" key="10">
    <source>
        <dbReference type="Proteomes" id="UP000732377"/>
    </source>
</evidence>
<evidence type="ECO:0000256" key="7">
    <source>
        <dbReference type="ARBA" id="ARBA00022777"/>
    </source>
</evidence>
<comment type="caution">
    <text evidence="9">The sequence shown here is derived from an EMBL/GenBank/DDBJ whole genome shotgun (WGS) entry which is preliminary data.</text>
</comment>